<feature type="domain" description="DUF4037" evidence="1">
    <location>
        <begin position="121"/>
        <end position="209"/>
    </location>
</feature>
<evidence type="ECO:0000259" key="1">
    <source>
        <dbReference type="Pfam" id="PF13228"/>
    </source>
</evidence>
<evidence type="ECO:0000313" key="3">
    <source>
        <dbReference type="Proteomes" id="UP000308230"/>
    </source>
</evidence>
<dbReference type="Gene3D" id="3.30.460.10">
    <property type="entry name" value="Beta Polymerase, domain 2"/>
    <property type="match status" value="1"/>
</dbReference>
<sequence>MDLYSKAVEMAKKYKQNNKVEAILLAGSVSRGWQDQHSDIELHILWKEPPSEIERKNPIDKSGGNILDFYPYEDEEWSETFLVEGVKFEISNFLTETVARFVRQVVDHHQTDYDLQCIAASVFYGKCLHGESVINQLKSKVMIYPQKLSENMILEHLELSGRWNNRLALVDRKDWLMLYEIVCDTQRKVLGALFGINKMYVHHPAFKWLDHVVQCMEVKPRDLYNRLSGVLLDGDPKKGILELEEIIQEVFELAEEKFPSLNIDELKKRADFVRPEHC</sequence>
<keyword evidence="3" id="KW-1185">Reference proteome</keyword>
<dbReference type="SUPFAM" id="SSF81301">
    <property type="entry name" value="Nucleotidyltransferase"/>
    <property type="match status" value="1"/>
</dbReference>
<gene>
    <name evidence="2" type="ORF">FCL54_17825</name>
</gene>
<comment type="caution">
    <text evidence="2">The sequence shown here is derived from an EMBL/GenBank/DDBJ whole genome shotgun (WGS) entry which is preliminary data.</text>
</comment>
<reference evidence="2 3" key="1">
    <citation type="submission" date="2019-04" db="EMBL/GenBank/DDBJ databases">
        <title>Bacillus caeni sp. nov., a bacterium isolated from mangrove sediment.</title>
        <authorList>
            <person name="Huang H."/>
            <person name="Mo K."/>
            <person name="Hu Y."/>
        </authorList>
    </citation>
    <scope>NUCLEOTIDE SEQUENCE [LARGE SCALE GENOMIC DNA]</scope>
    <source>
        <strain evidence="2 3">HB172195</strain>
    </source>
</reference>
<dbReference type="Pfam" id="PF13228">
    <property type="entry name" value="DUF4037"/>
    <property type="match status" value="1"/>
</dbReference>
<dbReference type="RefSeq" id="WP_138128293.1">
    <property type="nucleotide sequence ID" value="NZ_SWLG01000015.1"/>
</dbReference>
<dbReference type="InterPro" id="IPR025117">
    <property type="entry name" value="DUF4037"/>
</dbReference>
<dbReference type="InterPro" id="IPR043519">
    <property type="entry name" value="NT_sf"/>
</dbReference>
<dbReference type="AlphaFoldDB" id="A0A5R9EXN3"/>
<dbReference type="OrthoDB" id="4863277at2"/>
<proteinExistence type="predicted"/>
<evidence type="ECO:0000313" key="2">
    <source>
        <dbReference type="EMBL" id="TLS35857.1"/>
    </source>
</evidence>
<name>A0A5R9EXN3_9BACL</name>
<dbReference type="EMBL" id="SWLG01000015">
    <property type="protein sequence ID" value="TLS35857.1"/>
    <property type="molecule type" value="Genomic_DNA"/>
</dbReference>
<organism evidence="2 3">
    <name type="scientific">Exobacillus caeni</name>
    <dbReference type="NCBI Taxonomy" id="2574798"/>
    <lineage>
        <taxon>Bacteria</taxon>
        <taxon>Bacillati</taxon>
        <taxon>Bacillota</taxon>
        <taxon>Bacilli</taxon>
        <taxon>Bacillales</taxon>
        <taxon>Guptibacillaceae</taxon>
        <taxon>Exobacillus</taxon>
    </lineage>
</organism>
<protein>
    <submittedName>
        <fullName evidence="2">DUF4037 domain-containing protein</fullName>
    </submittedName>
</protein>
<dbReference type="Proteomes" id="UP000308230">
    <property type="component" value="Unassembled WGS sequence"/>
</dbReference>
<accession>A0A5R9EXN3</accession>